<gene>
    <name evidence="1" type="ORF">HMPREF9306_02045</name>
</gene>
<dbReference type="AlphaFoldDB" id="S2VY59"/>
<accession>S2VY59</accession>
<dbReference type="RefSeq" id="WP_016456848.1">
    <property type="nucleotide sequence ID" value="NZ_KE150269.1"/>
</dbReference>
<dbReference type="Pfam" id="PF11228">
    <property type="entry name" value="DUF3027"/>
    <property type="match status" value="1"/>
</dbReference>
<reference evidence="1 2" key="1">
    <citation type="submission" date="2013-04" db="EMBL/GenBank/DDBJ databases">
        <title>The Genome Sequence of Propionimicrobium lymphophilum ACS-093-V-SCH5.</title>
        <authorList>
            <consortium name="The Broad Institute Genomics Platform"/>
            <person name="Earl A."/>
            <person name="Ward D."/>
            <person name="Feldgarden M."/>
            <person name="Gevers D."/>
            <person name="Saerens B."/>
            <person name="Vaneechoutte M."/>
            <person name="Walker B."/>
            <person name="Young S."/>
            <person name="Zeng Q."/>
            <person name="Gargeya S."/>
            <person name="Fitzgerald M."/>
            <person name="Haas B."/>
            <person name="Abouelleil A."/>
            <person name="Allen A.W."/>
            <person name="Alvarado L."/>
            <person name="Arachchi H.M."/>
            <person name="Berlin A.M."/>
            <person name="Chapman S.B."/>
            <person name="Gainer-Dewar J."/>
            <person name="Goldberg J."/>
            <person name="Griggs A."/>
            <person name="Gujja S."/>
            <person name="Hansen M."/>
            <person name="Howarth C."/>
            <person name="Imamovic A."/>
            <person name="Ireland A."/>
            <person name="Larimer J."/>
            <person name="McCowan C."/>
            <person name="Murphy C."/>
            <person name="Pearson M."/>
            <person name="Poon T.W."/>
            <person name="Priest M."/>
            <person name="Roberts A."/>
            <person name="Saif S."/>
            <person name="Shea T."/>
            <person name="Sisk P."/>
            <person name="Sykes S."/>
            <person name="Wortman J."/>
            <person name="Nusbaum C."/>
            <person name="Birren B."/>
        </authorList>
    </citation>
    <scope>NUCLEOTIDE SEQUENCE [LARGE SCALE GENOMIC DNA]</scope>
    <source>
        <strain evidence="1 2">ACS-093-V-SCH5</strain>
    </source>
</reference>
<dbReference type="HOGENOM" id="CLU_035969_1_1_11"/>
<dbReference type="OrthoDB" id="3210158at2"/>
<dbReference type="PATRIC" id="fig|883161.3.peg.2035"/>
<proteinExistence type="predicted"/>
<evidence type="ECO:0008006" key="3">
    <source>
        <dbReference type="Google" id="ProtNLM"/>
    </source>
</evidence>
<dbReference type="Proteomes" id="UP000014417">
    <property type="component" value="Unassembled WGS sequence"/>
</dbReference>
<organism evidence="1 2">
    <name type="scientific">Propionimicrobium lymphophilum ACS-093-V-SCH5</name>
    <dbReference type="NCBI Taxonomy" id="883161"/>
    <lineage>
        <taxon>Bacteria</taxon>
        <taxon>Bacillati</taxon>
        <taxon>Actinomycetota</taxon>
        <taxon>Actinomycetes</taxon>
        <taxon>Propionibacteriales</taxon>
        <taxon>Propionibacteriaceae</taxon>
        <taxon>Propionimicrobium</taxon>
    </lineage>
</organism>
<dbReference type="STRING" id="883161.HMPREF9306_02045"/>
<dbReference type="EMBL" id="AGZR01000009">
    <property type="protein sequence ID" value="EPD32473.1"/>
    <property type="molecule type" value="Genomic_DNA"/>
</dbReference>
<dbReference type="InterPro" id="IPR021391">
    <property type="entry name" value="DUF3027"/>
</dbReference>
<comment type="caution">
    <text evidence="1">The sequence shown here is derived from an EMBL/GenBank/DDBJ whole genome shotgun (WGS) entry which is preliminary data.</text>
</comment>
<sequence>MAAALDEITSGAVDQAREAAEDTAKDFGVGEYLGASVEGVRQVTHYFACEHSGYAGWRWAVTMVRAARARRATVNEVVLVPSDESLRAPEWVPWADRLMSGDIKPGTLLPTPDNDPRLEPGYTGTDLNADDDPADWALSRTIAADLGLDKERVLSAEGRAQAAERWLAGRSGKDNPDTRQAPGVCLDCGYWVRLSGQLGRMFGVCTNGFSSFDATATSADHGCGGHSSVVSENRSTKLPEPVLDTMHADRVIFD</sequence>
<name>S2VY59_9ACTN</name>
<evidence type="ECO:0000313" key="1">
    <source>
        <dbReference type="EMBL" id="EPD32473.1"/>
    </source>
</evidence>
<evidence type="ECO:0000313" key="2">
    <source>
        <dbReference type="Proteomes" id="UP000014417"/>
    </source>
</evidence>
<keyword evidence="2" id="KW-1185">Reference proteome</keyword>
<protein>
    <recommendedName>
        <fullName evidence="3">DUF3027 domain-containing protein</fullName>
    </recommendedName>
</protein>